<feature type="compositionally biased region" description="Low complexity" evidence="1">
    <location>
        <begin position="718"/>
        <end position="729"/>
    </location>
</feature>
<reference evidence="2" key="1">
    <citation type="submission" date="2022-11" db="EMBL/GenBank/DDBJ databases">
        <title>Centuries of genome instability and evolution in soft-shell clam transmissible cancer (bioRxiv).</title>
        <authorList>
            <person name="Hart S.F.M."/>
            <person name="Yonemitsu M.A."/>
            <person name="Giersch R.M."/>
            <person name="Beal B.F."/>
            <person name="Arriagada G."/>
            <person name="Davis B.W."/>
            <person name="Ostrander E.A."/>
            <person name="Goff S.P."/>
            <person name="Metzger M.J."/>
        </authorList>
    </citation>
    <scope>NUCLEOTIDE SEQUENCE</scope>
    <source>
        <strain evidence="2">MELC-2E11</strain>
        <tissue evidence="2">Siphon/mantle</tissue>
    </source>
</reference>
<feature type="compositionally biased region" description="Polar residues" evidence="1">
    <location>
        <begin position="299"/>
        <end position="314"/>
    </location>
</feature>
<feature type="compositionally biased region" description="Basic and acidic residues" evidence="1">
    <location>
        <begin position="664"/>
        <end position="717"/>
    </location>
</feature>
<keyword evidence="3" id="KW-1185">Reference proteome</keyword>
<feature type="compositionally biased region" description="Basic and acidic residues" evidence="1">
    <location>
        <begin position="987"/>
        <end position="1030"/>
    </location>
</feature>
<feature type="compositionally biased region" description="Basic residues" evidence="1">
    <location>
        <begin position="933"/>
        <end position="951"/>
    </location>
</feature>
<feature type="non-terminal residue" evidence="2">
    <location>
        <position position="1"/>
    </location>
</feature>
<feature type="region of interest" description="Disordered" evidence="1">
    <location>
        <begin position="918"/>
        <end position="1066"/>
    </location>
</feature>
<feature type="compositionally biased region" description="Basic and acidic residues" evidence="1">
    <location>
        <begin position="425"/>
        <end position="483"/>
    </location>
</feature>
<protein>
    <submittedName>
        <fullName evidence="2">Uncharacterized protein</fullName>
    </submittedName>
</protein>
<evidence type="ECO:0000313" key="3">
    <source>
        <dbReference type="Proteomes" id="UP001164746"/>
    </source>
</evidence>
<feature type="compositionally biased region" description="Gly residues" evidence="1">
    <location>
        <begin position="68"/>
        <end position="83"/>
    </location>
</feature>
<name>A0ABY7DK73_MYAAR</name>
<feature type="compositionally biased region" description="Polar residues" evidence="1">
    <location>
        <begin position="272"/>
        <end position="291"/>
    </location>
</feature>
<feature type="compositionally biased region" description="Basic and acidic residues" evidence="1">
    <location>
        <begin position="503"/>
        <end position="548"/>
    </location>
</feature>
<feature type="compositionally biased region" description="Basic and acidic residues" evidence="1">
    <location>
        <begin position="779"/>
        <end position="822"/>
    </location>
</feature>
<feature type="compositionally biased region" description="Polar residues" evidence="1">
    <location>
        <begin position="89"/>
        <end position="102"/>
    </location>
</feature>
<accession>A0ABY7DK73</accession>
<evidence type="ECO:0000313" key="2">
    <source>
        <dbReference type="EMBL" id="WAQ96493.1"/>
    </source>
</evidence>
<proteinExistence type="predicted"/>
<feature type="compositionally biased region" description="Polar residues" evidence="1">
    <location>
        <begin position="412"/>
        <end position="424"/>
    </location>
</feature>
<feature type="compositionally biased region" description="Basic and acidic residues" evidence="1">
    <location>
        <begin position="743"/>
        <end position="771"/>
    </location>
</feature>
<dbReference type="EMBL" id="CP111013">
    <property type="protein sequence ID" value="WAQ96493.1"/>
    <property type="molecule type" value="Genomic_DNA"/>
</dbReference>
<feature type="compositionally biased region" description="Low complexity" evidence="1">
    <location>
        <begin position="323"/>
        <end position="333"/>
    </location>
</feature>
<feature type="compositionally biased region" description="Basic and acidic residues" evidence="1">
    <location>
        <begin position="918"/>
        <end position="932"/>
    </location>
</feature>
<feature type="compositionally biased region" description="Basic and acidic residues" evidence="1">
    <location>
        <begin position="150"/>
        <end position="163"/>
    </location>
</feature>
<feature type="compositionally biased region" description="Basic and acidic residues" evidence="1">
    <location>
        <begin position="582"/>
        <end position="640"/>
    </location>
</feature>
<gene>
    <name evidence="2" type="ORF">MAR_029183</name>
</gene>
<feature type="compositionally biased region" description="Basic and acidic residues" evidence="1">
    <location>
        <begin position="1037"/>
        <end position="1046"/>
    </location>
</feature>
<evidence type="ECO:0000256" key="1">
    <source>
        <dbReference type="SAM" id="MobiDB-lite"/>
    </source>
</evidence>
<feature type="compositionally biased region" description="Low complexity" evidence="1">
    <location>
        <begin position="357"/>
        <end position="384"/>
    </location>
</feature>
<organism evidence="2 3">
    <name type="scientific">Mya arenaria</name>
    <name type="common">Soft-shell clam</name>
    <dbReference type="NCBI Taxonomy" id="6604"/>
    <lineage>
        <taxon>Eukaryota</taxon>
        <taxon>Metazoa</taxon>
        <taxon>Spiralia</taxon>
        <taxon>Lophotrochozoa</taxon>
        <taxon>Mollusca</taxon>
        <taxon>Bivalvia</taxon>
        <taxon>Autobranchia</taxon>
        <taxon>Heteroconchia</taxon>
        <taxon>Euheterodonta</taxon>
        <taxon>Imparidentia</taxon>
        <taxon>Neoheterodontei</taxon>
        <taxon>Myida</taxon>
        <taxon>Myoidea</taxon>
        <taxon>Myidae</taxon>
        <taxon>Mya</taxon>
    </lineage>
</organism>
<feature type="compositionally biased region" description="Basic residues" evidence="1">
    <location>
        <begin position="1047"/>
        <end position="1056"/>
    </location>
</feature>
<feature type="region of interest" description="Disordered" evidence="1">
    <location>
        <begin position="858"/>
        <end position="883"/>
    </location>
</feature>
<dbReference type="Proteomes" id="UP001164746">
    <property type="component" value="Chromosome 2"/>
</dbReference>
<feature type="compositionally biased region" description="Basic and acidic residues" evidence="1">
    <location>
        <begin position="179"/>
        <end position="193"/>
    </location>
</feature>
<feature type="region of interest" description="Disordered" evidence="1">
    <location>
        <begin position="582"/>
        <end position="835"/>
    </location>
</feature>
<sequence length="1096" mass="123363">LSVQYLFQEDLEALRLAALATIKNKPLEEQEPQGIQVLRTVGHTNTQGLILASSTNQLLGGEHSTGGIPNGGLVGVGAGGEAEAGGSKHNPQGSKHNPQGSKPNPQGQEEPTQPPPVQPRPSESRSLLLRPQDKWAGAKGSQAMATETASKPKDTSKFGRYADDSESEDEEERGRRRRQDSESEHVSYNRQDAESDDVVVEVHKTDAEVHNELDDKTSKVDNAEKLANEAGTTNGNEPEKMNESLAYISDIVLDAGTESNAPGQETAREDSANTSQDSNVPSSSVIDTTAGSDLDNVAVVSSTNDLDISASNSVLDVLKQDDSVSNSYSSFSRFNRRRNRSDSENSDDSEVASLPISRKSSFSGSGSQSNSRSNSRASTSSNVSKINMDIDSDNDKSAGSDNESEMLDNLENKSAANDNKQTSHSRAEQTRRGASDRKISSNKHTVPDKYSDTGRHMVDEKLKIHQRQPDKDLDNRKDAERSSNYKAEILKKRKDFHNHKGKRDSSSERPRSDKSHSFEGRKTLNRKEYDVKADPEFDAANYRDDKVKPSVHKQRKDDRNYASRIGTECEEVNKNVRHFKDIEQLKNKHSDRNEKADIRKSHFDRSSKTDEVYDLKHEMKQELDRKEKKERAFVEKDTRKSKNYPRSYKDDARQFRSSSSSAKVRSDERLAKQESYDSKTRKVSNKDERKARKKSVDAKLKKLDDSDMHSDSSDVSDKSVSSLSDISSDSESESWRNKKRGVTRNETDIELEKRRRKMQERDERMKEDSRSKSAHIGKKNIEVGKSRSGIDEGRYRQRERDFLYERAGKRDRGDKYRGRTVDTGRQATKSESYLDKQTHFGERNKVFYDKELIPRKGFEELDSDQDSDEGKPKRGIVSVIRNKKSKPDIPSLLDLKVSRPRPQEEMIAHEKKGRLIIEVAKSDDNESCDEKSKSKKRKKGKHKVKLEKRKRLEAGSSSEDMSVASDGGRKAHQVVNAIFQDVGSGSEKAKLSIKDRLGNKKKTTGDVRSRVQDARPESHGKWSRSPEVKIKRSTSAGKKEQDSGKEKHNKGAKKRKVAESGDADDALNRHIAKIKERNAQILARRQEVEEDRQRYG</sequence>
<feature type="compositionally biased region" description="Basic and acidic residues" evidence="1">
    <location>
        <begin position="200"/>
        <end position="227"/>
    </location>
</feature>
<feature type="compositionally biased region" description="Basic residues" evidence="1">
    <location>
        <begin position="491"/>
        <end position="502"/>
    </location>
</feature>
<feature type="region of interest" description="Disordered" evidence="1">
    <location>
        <begin position="61"/>
        <end position="567"/>
    </location>
</feature>